<dbReference type="RefSeq" id="WP_254753182.1">
    <property type="nucleotide sequence ID" value="NZ_JANCLV010000025.1"/>
</dbReference>
<dbReference type="EMBL" id="JANCLV010000025">
    <property type="protein sequence ID" value="MCP9002028.1"/>
    <property type="molecule type" value="Genomic_DNA"/>
</dbReference>
<keyword evidence="3" id="KW-1185">Reference proteome</keyword>
<sequence>MFIFIFLAAFAAVALAGWIIYALTHPVLAGQGILIFLCKAAGVIALLSALGFWIGQGFAQAIPGFLFMAGFFFAANKLELRWRSW</sequence>
<comment type="caution">
    <text evidence="2">The sequence shown here is derived from an EMBL/GenBank/DDBJ whole genome shotgun (WGS) entry which is preliminary data.</text>
</comment>
<keyword evidence="1" id="KW-1133">Transmembrane helix</keyword>
<feature type="transmembrane region" description="Helical" evidence="1">
    <location>
        <begin position="61"/>
        <end position="78"/>
    </location>
</feature>
<protein>
    <submittedName>
        <fullName evidence="2">Chemotaxis protein</fullName>
    </submittedName>
</protein>
<gene>
    <name evidence="2" type="ORF">NFC73_20195</name>
</gene>
<accession>A0ABT1LU73</accession>
<reference evidence="2 3" key="1">
    <citation type="submission" date="2022-06" db="EMBL/GenBank/DDBJ databases">
        <title>Pseudarthrobacter sp. strain RMG13 Genome sequencing and assembly.</title>
        <authorList>
            <person name="Kim I."/>
        </authorList>
    </citation>
    <scope>NUCLEOTIDE SEQUENCE [LARGE SCALE GENOMIC DNA]</scope>
    <source>
        <strain evidence="2 3">RMG13</strain>
    </source>
</reference>
<proteinExistence type="predicted"/>
<name>A0ABT1LU73_9MICC</name>
<evidence type="ECO:0000256" key="1">
    <source>
        <dbReference type="SAM" id="Phobius"/>
    </source>
</evidence>
<organism evidence="2 3">
    <name type="scientific">Pseudarthrobacter humi</name>
    <dbReference type="NCBI Taxonomy" id="2952523"/>
    <lineage>
        <taxon>Bacteria</taxon>
        <taxon>Bacillati</taxon>
        <taxon>Actinomycetota</taxon>
        <taxon>Actinomycetes</taxon>
        <taxon>Micrococcales</taxon>
        <taxon>Micrococcaceae</taxon>
        <taxon>Pseudarthrobacter</taxon>
    </lineage>
</organism>
<evidence type="ECO:0000313" key="2">
    <source>
        <dbReference type="EMBL" id="MCP9002028.1"/>
    </source>
</evidence>
<feature type="transmembrane region" description="Helical" evidence="1">
    <location>
        <begin position="32"/>
        <end position="54"/>
    </location>
</feature>
<evidence type="ECO:0000313" key="3">
    <source>
        <dbReference type="Proteomes" id="UP001524318"/>
    </source>
</evidence>
<dbReference type="Proteomes" id="UP001524318">
    <property type="component" value="Unassembled WGS sequence"/>
</dbReference>
<keyword evidence="1" id="KW-0812">Transmembrane</keyword>
<keyword evidence="1" id="KW-0472">Membrane</keyword>